<name>A0ACA9SQK9_9GLOM</name>
<evidence type="ECO:0000313" key="1">
    <source>
        <dbReference type="EMBL" id="CAG8845164.1"/>
    </source>
</evidence>
<proteinExistence type="predicted"/>
<organism evidence="1 2">
    <name type="scientific">Racocetra persica</name>
    <dbReference type="NCBI Taxonomy" id="160502"/>
    <lineage>
        <taxon>Eukaryota</taxon>
        <taxon>Fungi</taxon>
        <taxon>Fungi incertae sedis</taxon>
        <taxon>Mucoromycota</taxon>
        <taxon>Glomeromycotina</taxon>
        <taxon>Glomeromycetes</taxon>
        <taxon>Diversisporales</taxon>
        <taxon>Gigasporaceae</taxon>
        <taxon>Racocetra</taxon>
    </lineage>
</organism>
<gene>
    <name evidence="1" type="ORF">RPERSI_LOCUS33542</name>
</gene>
<protein>
    <submittedName>
        <fullName evidence="1">21472_t:CDS:1</fullName>
    </submittedName>
</protein>
<keyword evidence="2" id="KW-1185">Reference proteome</keyword>
<accession>A0ACA9SQK9</accession>
<feature type="non-terminal residue" evidence="1">
    <location>
        <position position="1"/>
    </location>
</feature>
<dbReference type="Proteomes" id="UP000789920">
    <property type="component" value="Unassembled WGS sequence"/>
</dbReference>
<reference evidence="1" key="1">
    <citation type="submission" date="2021-06" db="EMBL/GenBank/DDBJ databases">
        <authorList>
            <person name="Kallberg Y."/>
            <person name="Tangrot J."/>
            <person name="Rosling A."/>
        </authorList>
    </citation>
    <scope>NUCLEOTIDE SEQUENCE</scope>
    <source>
        <strain evidence="1">MA461A</strain>
    </source>
</reference>
<dbReference type="EMBL" id="CAJVQC010145540">
    <property type="protein sequence ID" value="CAG8845164.1"/>
    <property type="molecule type" value="Genomic_DNA"/>
</dbReference>
<sequence>EFVNQAVEKELSQTEKQEKEQLRKKLITAYKRMAKNKKLQKELKIMEAASISDIGKKLAADDRKPIRPVLVISDDIQNEYDEWIVAVPFTTEDIKQVEPFEVYVENAKENGLDYPSKLQFNYPFTVDKGRLKACLGKASREVMEQAKKA</sequence>
<evidence type="ECO:0000313" key="2">
    <source>
        <dbReference type="Proteomes" id="UP000789920"/>
    </source>
</evidence>
<comment type="caution">
    <text evidence="1">The sequence shown here is derived from an EMBL/GenBank/DDBJ whole genome shotgun (WGS) entry which is preliminary data.</text>
</comment>